<sequence length="84" mass="9774">MELPNQDQQQRAHLQRERRFQLLLDEEVQARAEESANRKIWEKEVAIREKEAADTGSFNQSFLGVFGQLVQVLRGQHAQAQDKV</sequence>
<gene>
    <name evidence="1" type="ORF">AAFF_G00151330</name>
</gene>
<organism evidence="1 2">
    <name type="scientific">Aldrovandia affinis</name>
    <dbReference type="NCBI Taxonomy" id="143900"/>
    <lineage>
        <taxon>Eukaryota</taxon>
        <taxon>Metazoa</taxon>
        <taxon>Chordata</taxon>
        <taxon>Craniata</taxon>
        <taxon>Vertebrata</taxon>
        <taxon>Euteleostomi</taxon>
        <taxon>Actinopterygii</taxon>
        <taxon>Neopterygii</taxon>
        <taxon>Teleostei</taxon>
        <taxon>Notacanthiformes</taxon>
        <taxon>Halosauridae</taxon>
        <taxon>Aldrovandia</taxon>
    </lineage>
</organism>
<protein>
    <submittedName>
        <fullName evidence="1">Uncharacterized protein</fullName>
    </submittedName>
</protein>
<keyword evidence="2" id="KW-1185">Reference proteome</keyword>
<dbReference type="AlphaFoldDB" id="A0AAD7W8D7"/>
<dbReference type="Proteomes" id="UP001221898">
    <property type="component" value="Unassembled WGS sequence"/>
</dbReference>
<name>A0AAD7W8D7_9TELE</name>
<dbReference type="EMBL" id="JAINUG010000207">
    <property type="protein sequence ID" value="KAJ8387702.1"/>
    <property type="molecule type" value="Genomic_DNA"/>
</dbReference>
<reference evidence="1" key="1">
    <citation type="journal article" date="2023" name="Science">
        <title>Genome structures resolve the early diversification of teleost fishes.</title>
        <authorList>
            <person name="Parey E."/>
            <person name="Louis A."/>
            <person name="Montfort J."/>
            <person name="Bouchez O."/>
            <person name="Roques C."/>
            <person name="Iampietro C."/>
            <person name="Lluch J."/>
            <person name="Castinel A."/>
            <person name="Donnadieu C."/>
            <person name="Desvignes T."/>
            <person name="Floi Bucao C."/>
            <person name="Jouanno E."/>
            <person name="Wen M."/>
            <person name="Mejri S."/>
            <person name="Dirks R."/>
            <person name="Jansen H."/>
            <person name="Henkel C."/>
            <person name="Chen W.J."/>
            <person name="Zahm M."/>
            <person name="Cabau C."/>
            <person name="Klopp C."/>
            <person name="Thompson A.W."/>
            <person name="Robinson-Rechavi M."/>
            <person name="Braasch I."/>
            <person name="Lecointre G."/>
            <person name="Bobe J."/>
            <person name="Postlethwait J.H."/>
            <person name="Berthelot C."/>
            <person name="Roest Crollius H."/>
            <person name="Guiguen Y."/>
        </authorList>
    </citation>
    <scope>NUCLEOTIDE SEQUENCE</scope>
    <source>
        <strain evidence="1">NC1722</strain>
    </source>
</reference>
<accession>A0AAD7W8D7</accession>
<evidence type="ECO:0000313" key="1">
    <source>
        <dbReference type="EMBL" id="KAJ8387702.1"/>
    </source>
</evidence>
<comment type="caution">
    <text evidence="1">The sequence shown here is derived from an EMBL/GenBank/DDBJ whole genome shotgun (WGS) entry which is preliminary data.</text>
</comment>
<evidence type="ECO:0000313" key="2">
    <source>
        <dbReference type="Proteomes" id="UP001221898"/>
    </source>
</evidence>
<proteinExistence type="predicted"/>